<reference evidence="11" key="1">
    <citation type="journal article" date="2019" name="Int. J. Syst. Evol. Microbiol.">
        <title>The Global Catalogue of Microorganisms (GCM) 10K type strain sequencing project: providing services to taxonomists for standard genome sequencing and annotation.</title>
        <authorList>
            <consortium name="The Broad Institute Genomics Platform"/>
            <consortium name="The Broad Institute Genome Sequencing Center for Infectious Disease"/>
            <person name="Wu L."/>
            <person name="Ma J."/>
        </authorList>
    </citation>
    <scope>NUCLEOTIDE SEQUENCE [LARGE SCALE GENOMIC DNA]</scope>
    <source>
        <strain evidence="11">JCM 4376</strain>
    </source>
</reference>
<evidence type="ECO:0000256" key="4">
    <source>
        <dbReference type="ARBA" id="ARBA00022741"/>
    </source>
</evidence>
<gene>
    <name evidence="10" type="ORF">GCM10015535_28580</name>
</gene>
<evidence type="ECO:0000256" key="3">
    <source>
        <dbReference type="ARBA" id="ARBA00022692"/>
    </source>
</evidence>
<keyword evidence="3 8" id="KW-0812">Transmembrane</keyword>
<evidence type="ECO:0000313" key="10">
    <source>
        <dbReference type="EMBL" id="GGV84241.1"/>
    </source>
</evidence>
<keyword evidence="6" id="KW-0051">Antiviral defense</keyword>
<evidence type="ECO:0000256" key="6">
    <source>
        <dbReference type="ARBA" id="ARBA00023118"/>
    </source>
</evidence>
<feature type="transmembrane region" description="Helical" evidence="8">
    <location>
        <begin position="147"/>
        <end position="168"/>
    </location>
</feature>
<evidence type="ECO:0000256" key="2">
    <source>
        <dbReference type="ARBA" id="ARBA00022475"/>
    </source>
</evidence>
<dbReference type="EMBL" id="BMTF01000008">
    <property type="protein sequence ID" value="GGV84241.1"/>
    <property type="molecule type" value="Genomic_DNA"/>
</dbReference>
<feature type="domain" description="Pycsar effector protein" evidence="9">
    <location>
        <begin position="14"/>
        <end position="167"/>
    </location>
</feature>
<comment type="caution">
    <text evidence="10">The sequence shown here is derived from an EMBL/GenBank/DDBJ whole genome shotgun (WGS) entry which is preliminary data.</text>
</comment>
<feature type="transmembrane region" description="Helical" evidence="8">
    <location>
        <begin position="31"/>
        <end position="54"/>
    </location>
</feature>
<evidence type="ECO:0000256" key="8">
    <source>
        <dbReference type="SAM" id="Phobius"/>
    </source>
</evidence>
<proteinExistence type="predicted"/>
<organism evidence="10 11">
    <name type="scientific">Streptomyces gelaticus</name>
    <dbReference type="NCBI Taxonomy" id="285446"/>
    <lineage>
        <taxon>Bacteria</taxon>
        <taxon>Bacillati</taxon>
        <taxon>Actinomycetota</taxon>
        <taxon>Actinomycetes</taxon>
        <taxon>Kitasatosporales</taxon>
        <taxon>Streptomycetaceae</taxon>
        <taxon>Streptomyces</taxon>
    </lineage>
</organism>
<evidence type="ECO:0000256" key="1">
    <source>
        <dbReference type="ARBA" id="ARBA00004236"/>
    </source>
</evidence>
<evidence type="ECO:0000259" key="9">
    <source>
        <dbReference type="Pfam" id="PF18967"/>
    </source>
</evidence>
<comment type="subcellular location">
    <subcellularLocation>
        <location evidence="1">Cell membrane</location>
    </subcellularLocation>
</comment>
<evidence type="ECO:0000256" key="7">
    <source>
        <dbReference type="ARBA" id="ARBA00023136"/>
    </source>
</evidence>
<dbReference type="Pfam" id="PF18967">
    <property type="entry name" value="PycTM"/>
    <property type="match status" value="1"/>
</dbReference>
<keyword evidence="11" id="KW-1185">Reference proteome</keyword>
<accession>A0ABQ2W0A1</accession>
<protein>
    <recommendedName>
        <fullName evidence="9">Pycsar effector protein domain-containing protein</fullName>
    </recommendedName>
</protein>
<evidence type="ECO:0000313" key="11">
    <source>
        <dbReference type="Proteomes" id="UP000660675"/>
    </source>
</evidence>
<feature type="transmembrane region" description="Helical" evidence="8">
    <location>
        <begin position="66"/>
        <end position="86"/>
    </location>
</feature>
<sequence>MTDSSPGRPTTAGERLLLELRAEISRADSKASVLVAALGMTAGVISGWLAGSAWRPGTLSGPGAALWWTGTGGLATALFSMLMAVLPRYRRSTWTPGEPLTYFADIRHAARRGRLPEALDATESSRAAALVTALAETSRIALCKHRWIRAGLLAYSVGTVLLPASLLLN</sequence>
<dbReference type="Proteomes" id="UP000660675">
    <property type="component" value="Unassembled WGS sequence"/>
</dbReference>
<dbReference type="InterPro" id="IPR043760">
    <property type="entry name" value="PycTM_dom"/>
</dbReference>
<keyword evidence="7 8" id="KW-0472">Membrane</keyword>
<name>A0ABQ2W0A1_9ACTN</name>
<dbReference type="RefSeq" id="WP_189544114.1">
    <property type="nucleotide sequence ID" value="NZ_BMTF01000008.1"/>
</dbReference>
<keyword evidence="4" id="KW-0547">Nucleotide-binding</keyword>
<evidence type="ECO:0000256" key="5">
    <source>
        <dbReference type="ARBA" id="ARBA00022989"/>
    </source>
</evidence>
<keyword evidence="2" id="KW-1003">Cell membrane</keyword>
<keyword evidence="5 8" id="KW-1133">Transmembrane helix</keyword>